<comment type="caution">
    <text evidence="2">The sequence shown here is derived from an EMBL/GenBank/DDBJ whole genome shotgun (WGS) entry which is preliminary data.</text>
</comment>
<evidence type="ECO:0000259" key="1">
    <source>
        <dbReference type="Pfam" id="PF01966"/>
    </source>
</evidence>
<dbReference type="OrthoDB" id="155250at2"/>
<organism evidence="2 3">
    <name type="scientific">Pectinatus cerevisiiphilus</name>
    <dbReference type="NCBI Taxonomy" id="86956"/>
    <lineage>
        <taxon>Bacteria</taxon>
        <taxon>Bacillati</taxon>
        <taxon>Bacillota</taxon>
        <taxon>Negativicutes</taxon>
        <taxon>Selenomonadales</taxon>
        <taxon>Selenomonadaceae</taxon>
        <taxon>Pectinatus</taxon>
    </lineage>
</organism>
<accession>A0A4R3K2N1</accession>
<dbReference type="Gene3D" id="1.10.3210.10">
    <property type="entry name" value="Hypothetical protein af1432"/>
    <property type="match status" value="1"/>
</dbReference>
<evidence type="ECO:0000313" key="3">
    <source>
        <dbReference type="Proteomes" id="UP000295188"/>
    </source>
</evidence>
<evidence type="ECO:0000313" key="2">
    <source>
        <dbReference type="EMBL" id="TCS76678.1"/>
    </source>
</evidence>
<dbReference type="RefSeq" id="WP_132551291.1">
    <property type="nucleotide sequence ID" value="NZ_SMAA01000021.1"/>
</dbReference>
<dbReference type="CDD" id="cd00077">
    <property type="entry name" value="HDc"/>
    <property type="match status" value="1"/>
</dbReference>
<feature type="domain" description="HD" evidence="1">
    <location>
        <begin position="20"/>
        <end position="109"/>
    </location>
</feature>
<dbReference type="InterPro" id="IPR006674">
    <property type="entry name" value="HD_domain"/>
</dbReference>
<name>A0A4R3K2N1_9FIRM</name>
<sequence length="162" mass="18471">MTKEQVFQKMIEYFRGDPKRIQHFTKVHAYAALIGKSEGLPARQQFILEVAALMHDIGIKPAEEKYGNCNGKLQEQEGPRPAKEMLIALGADNDVIERVIYLIAHHHTYDHVDGKDYQILIESDFLVNGYEDALSAHAVKSVYDKLFRTECGRKICCDMFAI</sequence>
<dbReference type="SUPFAM" id="SSF109604">
    <property type="entry name" value="HD-domain/PDEase-like"/>
    <property type="match status" value="1"/>
</dbReference>
<keyword evidence="3" id="KW-1185">Reference proteome</keyword>
<dbReference type="AlphaFoldDB" id="A0A4R3K2N1"/>
<dbReference type="EMBL" id="SMAA01000021">
    <property type="protein sequence ID" value="TCS76678.1"/>
    <property type="molecule type" value="Genomic_DNA"/>
</dbReference>
<protein>
    <submittedName>
        <fullName evidence="2">HD domain-containing protein</fullName>
    </submittedName>
</protein>
<reference evidence="2 3" key="1">
    <citation type="submission" date="2019-03" db="EMBL/GenBank/DDBJ databases">
        <title>Genomic Encyclopedia of Type Strains, Phase IV (KMG-IV): sequencing the most valuable type-strain genomes for metagenomic binning, comparative biology and taxonomic classification.</title>
        <authorList>
            <person name="Goeker M."/>
        </authorList>
    </citation>
    <scope>NUCLEOTIDE SEQUENCE [LARGE SCALE GENOMIC DNA]</scope>
    <source>
        <strain evidence="2 3">DSM 20467</strain>
    </source>
</reference>
<dbReference type="Proteomes" id="UP000295188">
    <property type="component" value="Unassembled WGS sequence"/>
</dbReference>
<gene>
    <name evidence="2" type="ORF">EDC37_12113</name>
</gene>
<proteinExistence type="predicted"/>
<dbReference type="Pfam" id="PF01966">
    <property type="entry name" value="HD"/>
    <property type="match status" value="1"/>
</dbReference>
<dbReference type="InterPro" id="IPR003607">
    <property type="entry name" value="HD/PDEase_dom"/>
</dbReference>